<gene>
    <name evidence="1" type="ORF">DVH24_026331</name>
</gene>
<sequence length="16" mass="2054">MWKTFWLSRPSLIFKL</sequence>
<dbReference type="Proteomes" id="UP000290289">
    <property type="component" value="Chromosome 2"/>
</dbReference>
<evidence type="ECO:0000313" key="1">
    <source>
        <dbReference type="EMBL" id="RXI07195.1"/>
    </source>
</evidence>
<evidence type="ECO:0000313" key="2">
    <source>
        <dbReference type="Proteomes" id="UP000290289"/>
    </source>
</evidence>
<organism evidence="1 2">
    <name type="scientific">Malus domestica</name>
    <name type="common">Apple</name>
    <name type="synonym">Pyrus malus</name>
    <dbReference type="NCBI Taxonomy" id="3750"/>
    <lineage>
        <taxon>Eukaryota</taxon>
        <taxon>Viridiplantae</taxon>
        <taxon>Streptophyta</taxon>
        <taxon>Embryophyta</taxon>
        <taxon>Tracheophyta</taxon>
        <taxon>Spermatophyta</taxon>
        <taxon>Magnoliopsida</taxon>
        <taxon>eudicotyledons</taxon>
        <taxon>Gunneridae</taxon>
        <taxon>Pentapetalae</taxon>
        <taxon>rosids</taxon>
        <taxon>fabids</taxon>
        <taxon>Rosales</taxon>
        <taxon>Rosaceae</taxon>
        <taxon>Amygdaloideae</taxon>
        <taxon>Maleae</taxon>
        <taxon>Malus</taxon>
    </lineage>
</organism>
<comment type="caution">
    <text evidence="1">The sequence shown here is derived from an EMBL/GenBank/DDBJ whole genome shotgun (WGS) entry which is preliminary data.</text>
</comment>
<reference evidence="1 2" key="1">
    <citation type="submission" date="2018-10" db="EMBL/GenBank/DDBJ databases">
        <title>A high-quality apple genome assembly.</title>
        <authorList>
            <person name="Hu J."/>
        </authorList>
    </citation>
    <scope>NUCLEOTIDE SEQUENCE [LARGE SCALE GENOMIC DNA]</scope>
    <source>
        <strain evidence="2">cv. HFTH1</strain>
        <tissue evidence="1">Young leaf</tissue>
    </source>
</reference>
<keyword evidence="2" id="KW-1185">Reference proteome</keyword>
<protein>
    <submittedName>
        <fullName evidence="1">Uncharacterized protein</fullName>
    </submittedName>
</protein>
<proteinExistence type="predicted"/>
<dbReference type="AlphaFoldDB" id="A0A498KNC6"/>
<dbReference type="EMBL" id="RDQH01000328">
    <property type="protein sequence ID" value="RXI07195.1"/>
    <property type="molecule type" value="Genomic_DNA"/>
</dbReference>
<accession>A0A498KNC6</accession>
<name>A0A498KNC6_MALDO</name>